<dbReference type="SUPFAM" id="SSF54909">
    <property type="entry name" value="Dimeric alpha+beta barrel"/>
    <property type="match status" value="1"/>
</dbReference>
<evidence type="ECO:0000313" key="1">
    <source>
        <dbReference type="EMBL" id="OAI86311.1"/>
    </source>
</evidence>
<protein>
    <recommendedName>
        <fullName evidence="3">ABM domain-containing protein</fullName>
    </recommendedName>
</protein>
<reference evidence="1 2" key="1">
    <citation type="submission" date="2016-03" db="EMBL/GenBank/DDBJ databases">
        <title>Draft Genome Assembly of Pseudomonas putida strain CBF10-2.</title>
        <authorList>
            <person name="Iyer R.S."/>
            <person name="Damania A."/>
        </authorList>
    </citation>
    <scope>NUCLEOTIDE SEQUENCE [LARGE SCALE GENOMIC DNA]</scope>
    <source>
        <strain evidence="1 2">CBF10-2</strain>
    </source>
</reference>
<evidence type="ECO:0000313" key="2">
    <source>
        <dbReference type="Proteomes" id="UP000077752"/>
    </source>
</evidence>
<proteinExistence type="predicted"/>
<dbReference type="Gene3D" id="3.30.70.100">
    <property type="match status" value="1"/>
</dbReference>
<dbReference type="AlphaFoldDB" id="A0A177SCK2"/>
<name>A0A177SCK2_PSEPU</name>
<gene>
    <name evidence="1" type="ORF">AYO28_01080</name>
</gene>
<evidence type="ECO:0008006" key="3">
    <source>
        <dbReference type="Google" id="ProtNLM"/>
    </source>
</evidence>
<dbReference type="Proteomes" id="UP000077752">
    <property type="component" value="Unassembled WGS sequence"/>
</dbReference>
<dbReference type="RefSeq" id="WP_064304156.1">
    <property type="nucleotide sequence ID" value="NZ_LUCV01000040.1"/>
</dbReference>
<dbReference type="InterPro" id="IPR011008">
    <property type="entry name" value="Dimeric_a/b-barrel"/>
</dbReference>
<sequence length="100" mass="11385">MPYVLELAIFTVKPEHCARMPQLRDGLRETLKAFPGLVEYRGYSPMNNQRTFVDLAKWQSHEHAAAVAKAFSDGDTRFAEYSAAIESLVFMDHFVPEHLA</sequence>
<organism evidence="1 2">
    <name type="scientific">Pseudomonas putida</name>
    <name type="common">Arthrobacter siderocapsulatus</name>
    <dbReference type="NCBI Taxonomy" id="303"/>
    <lineage>
        <taxon>Bacteria</taxon>
        <taxon>Pseudomonadati</taxon>
        <taxon>Pseudomonadota</taxon>
        <taxon>Gammaproteobacteria</taxon>
        <taxon>Pseudomonadales</taxon>
        <taxon>Pseudomonadaceae</taxon>
        <taxon>Pseudomonas</taxon>
    </lineage>
</organism>
<dbReference type="EMBL" id="LUCV01000040">
    <property type="protein sequence ID" value="OAI86311.1"/>
    <property type="molecule type" value="Genomic_DNA"/>
</dbReference>
<comment type="caution">
    <text evidence="1">The sequence shown here is derived from an EMBL/GenBank/DDBJ whole genome shotgun (WGS) entry which is preliminary data.</text>
</comment>
<accession>A0A177SCK2</accession>